<protein>
    <submittedName>
        <fullName evidence="1">Uncharacterized protein</fullName>
    </submittedName>
</protein>
<dbReference type="EMBL" id="UZAI01018112">
    <property type="protein sequence ID" value="VDP33354.1"/>
    <property type="molecule type" value="Genomic_DNA"/>
</dbReference>
<evidence type="ECO:0000313" key="1">
    <source>
        <dbReference type="EMBL" id="VDP33354.1"/>
    </source>
</evidence>
<organism evidence="1 2">
    <name type="scientific">Schistosoma margrebowiei</name>
    <dbReference type="NCBI Taxonomy" id="48269"/>
    <lineage>
        <taxon>Eukaryota</taxon>
        <taxon>Metazoa</taxon>
        <taxon>Spiralia</taxon>
        <taxon>Lophotrochozoa</taxon>
        <taxon>Platyhelminthes</taxon>
        <taxon>Trematoda</taxon>
        <taxon>Digenea</taxon>
        <taxon>Strigeidida</taxon>
        <taxon>Schistosomatoidea</taxon>
        <taxon>Schistosomatidae</taxon>
        <taxon>Schistosoma</taxon>
    </lineage>
</organism>
<dbReference type="AlphaFoldDB" id="A0A183MV28"/>
<dbReference type="STRING" id="48269.A0A183MV28"/>
<proteinExistence type="predicted"/>
<accession>A0A183MV28</accession>
<evidence type="ECO:0000313" key="2">
    <source>
        <dbReference type="Proteomes" id="UP000277204"/>
    </source>
</evidence>
<name>A0A183MV28_9TREM</name>
<reference evidence="1 2" key="1">
    <citation type="submission" date="2018-11" db="EMBL/GenBank/DDBJ databases">
        <authorList>
            <consortium name="Pathogen Informatics"/>
        </authorList>
    </citation>
    <scope>NUCLEOTIDE SEQUENCE [LARGE SCALE GENOMIC DNA]</scope>
    <source>
        <strain evidence="1 2">Zambia</strain>
    </source>
</reference>
<gene>
    <name evidence="1" type="ORF">SMRZ_LOCUS19899</name>
</gene>
<sequence>MTAWNINEIILDEHKNIKNIMKRMEPSNNNNDIYQNKNNDYRPINLWSDKDLFIGIFIGILITSLFRHRNFLPFRKAKCNLSVKRTVCLCIFIFVILIIFFNHMYSVFV</sequence>
<keyword evidence="2" id="KW-1185">Reference proteome</keyword>
<dbReference type="Proteomes" id="UP000277204">
    <property type="component" value="Unassembled WGS sequence"/>
</dbReference>